<protein>
    <recommendedName>
        <fullName evidence="5">Secretory carrier-associated membrane protein</fullName>
        <shortName evidence="5">Secretory carrier membrane protein</shortName>
    </recommendedName>
</protein>
<gene>
    <name evidence="7" type="primary">SCAMP1</name>
</gene>
<evidence type="ECO:0000256" key="3">
    <source>
        <dbReference type="ARBA" id="ARBA00022989"/>
    </source>
</evidence>
<organism evidence="7">
    <name type="scientific">Hydra vulgaris</name>
    <name type="common">Hydra</name>
    <name type="synonym">Hydra attenuata</name>
    <dbReference type="NCBI Taxonomy" id="6087"/>
    <lineage>
        <taxon>Eukaryota</taxon>
        <taxon>Metazoa</taxon>
        <taxon>Cnidaria</taxon>
        <taxon>Hydrozoa</taxon>
        <taxon>Hydroidolina</taxon>
        <taxon>Anthoathecata</taxon>
        <taxon>Aplanulata</taxon>
        <taxon>Hydridae</taxon>
        <taxon>Hydra</taxon>
    </lineage>
</organism>
<reference evidence="7" key="1">
    <citation type="journal article" date="2013" name="Genome Biol. Evol.">
        <title>Punctuated emergences of genetic and phenotypic innovations in eumetazoan, bilaterian, euteleostome, and hominidae ancestors.</title>
        <authorList>
            <person name="Wenger Y."/>
            <person name="Galliot B."/>
        </authorList>
    </citation>
    <scope>NUCLEOTIDE SEQUENCE</scope>
    <source>
        <tissue evidence="7">Whole animals</tissue>
    </source>
</reference>
<feature type="transmembrane region" description="Helical" evidence="5">
    <location>
        <begin position="217"/>
        <end position="241"/>
    </location>
</feature>
<dbReference type="CDD" id="cd14686">
    <property type="entry name" value="bZIP"/>
    <property type="match status" value="1"/>
</dbReference>
<feature type="compositionally biased region" description="Polar residues" evidence="6">
    <location>
        <begin position="46"/>
        <end position="57"/>
    </location>
</feature>
<evidence type="ECO:0000256" key="4">
    <source>
        <dbReference type="ARBA" id="ARBA00023136"/>
    </source>
</evidence>
<evidence type="ECO:0000256" key="1">
    <source>
        <dbReference type="ARBA" id="ARBA00004141"/>
    </source>
</evidence>
<dbReference type="AlphaFoldDB" id="T2MII4"/>
<evidence type="ECO:0000256" key="2">
    <source>
        <dbReference type="ARBA" id="ARBA00022692"/>
    </source>
</evidence>
<dbReference type="Pfam" id="PF04144">
    <property type="entry name" value="SCAMP"/>
    <property type="match status" value="1"/>
</dbReference>
<evidence type="ECO:0000256" key="5">
    <source>
        <dbReference type="RuleBase" id="RU363122"/>
    </source>
</evidence>
<dbReference type="GO" id="GO:0032588">
    <property type="term" value="C:trans-Golgi network membrane"/>
    <property type="evidence" value="ECO:0007669"/>
    <property type="project" value="TreeGrafter"/>
</dbReference>
<keyword evidence="5" id="KW-0813">Transport</keyword>
<keyword evidence="2 5" id="KW-0812">Transmembrane</keyword>
<keyword evidence="3 5" id="KW-1133">Transmembrane helix</keyword>
<feature type="transmembrane region" description="Helical" evidence="5">
    <location>
        <begin position="152"/>
        <end position="174"/>
    </location>
</feature>
<accession>T2MII4</accession>
<comment type="subcellular location">
    <subcellularLocation>
        <location evidence="1 5">Membrane</location>
        <topology evidence="1 5">Multi-pass membrane protein</topology>
    </subcellularLocation>
</comment>
<evidence type="ECO:0000313" key="7">
    <source>
        <dbReference type="EMBL" id="CDG72063.1"/>
    </source>
</evidence>
<dbReference type="PANTHER" id="PTHR10687">
    <property type="entry name" value="SECRETORY CARRIER-ASSOCIATED MEMBRANE PROTEIN SCAMP"/>
    <property type="match status" value="1"/>
</dbReference>
<dbReference type="InterPro" id="IPR007273">
    <property type="entry name" value="SCAMP"/>
</dbReference>
<dbReference type="GO" id="GO:0015031">
    <property type="term" value="P:protein transport"/>
    <property type="evidence" value="ECO:0007669"/>
    <property type="project" value="InterPro"/>
</dbReference>
<comment type="similarity">
    <text evidence="5">Belongs to the SCAMP family.</text>
</comment>
<name>T2MII4_HYDVU</name>
<keyword evidence="4 5" id="KW-0472">Membrane</keyword>
<dbReference type="PANTHER" id="PTHR10687:SF2">
    <property type="entry name" value="SECRETORY CARRIER-ASSOCIATED MEMBRANE PROTEIN"/>
    <property type="match status" value="1"/>
</dbReference>
<evidence type="ECO:0000256" key="6">
    <source>
        <dbReference type="SAM" id="MobiDB-lite"/>
    </source>
</evidence>
<proteinExistence type="evidence at transcript level"/>
<dbReference type="OrthoDB" id="242866at2759"/>
<sequence length="333" mass="37441">MSGRDINPFADPKEINPFADPSISNFSVGHDKNLDNYNPFEKQGGKSATSPSYNTSPAMIEPTNSDPPPTYQQRPFVASNPYGQTTERQRQEELERKAAELEKKEQELKRIQSSAQKENNFPPLPKFFCVQPCFYHDISLEIPIESQRTCKILFYLWQLYSFTLFFNFITAIALLATGGKDGGTTLGVSILYMVLFIPCSFICWYRPIYKALKSDSSFNYMMFFFIFFFQIIYDVICALGIGLFGSCGWINGASEVNNNKAVAGMMFVTATLWTLLAIFNLLLLRKVHSAYRRSGASFEKAQVEFGRGVASNKNVQNAAAEAVKGGLQSGTRY</sequence>
<dbReference type="EMBL" id="HAAD01005831">
    <property type="protein sequence ID" value="CDG72063.1"/>
    <property type="molecule type" value="mRNA"/>
</dbReference>
<feature type="transmembrane region" description="Helical" evidence="5">
    <location>
        <begin position="186"/>
        <end position="205"/>
    </location>
</feature>
<feature type="transmembrane region" description="Helical" evidence="5">
    <location>
        <begin position="261"/>
        <end position="284"/>
    </location>
</feature>
<feature type="region of interest" description="Disordered" evidence="6">
    <location>
        <begin position="1"/>
        <end position="94"/>
    </location>
</feature>
<dbReference type="GO" id="GO:0055038">
    <property type="term" value="C:recycling endosome membrane"/>
    <property type="evidence" value="ECO:0007669"/>
    <property type="project" value="TreeGrafter"/>
</dbReference>